<reference evidence="1 2" key="1">
    <citation type="journal article" date="2022" name="Genome Biol. Evol.">
        <title>The Spruce Budworm Genome: Reconstructing the Evolutionary History of Antifreeze Proteins.</title>
        <authorList>
            <person name="Beliveau C."/>
            <person name="Gagne P."/>
            <person name="Picq S."/>
            <person name="Vernygora O."/>
            <person name="Keeling C.I."/>
            <person name="Pinkney K."/>
            <person name="Doucet D."/>
            <person name="Wen F."/>
            <person name="Johnston J.S."/>
            <person name="Maaroufi H."/>
            <person name="Boyle B."/>
            <person name="Laroche J."/>
            <person name="Dewar K."/>
            <person name="Juretic N."/>
            <person name="Blackburn G."/>
            <person name="Nisole A."/>
            <person name="Brunet B."/>
            <person name="Brandao M."/>
            <person name="Lumley L."/>
            <person name="Duan J."/>
            <person name="Quan G."/>
            <person name="Lucarotti C.J."/>
            <person name="Roe A.D."/>
            <person name="Sperling F.A.H."/>
            <person name="Levesque R.C."/>
            <person name="Cusson M."/>
        </authorList>
    </citation>
    <scope>NUCLEOTIDE SEQUENCE [LARGE SCALE GENOMIC DNA]</scope>
    <source>
        <strain evidence="1">Glfc:IPQL:Cfum</strain>
    </source>
</reference>
<gene>
    <name evidence="1" type="ORF">MSG28_005158</name>
</gene>
<keyword evidence="2" id="KW-1185">Reference proteome</keyword>
<name>A0ACC0JQG4_CHOFU</name>
<organism evidence="1 2">
    <name type="scientific">Choristoneura fumiferana</name>
    <name type="common">Spruce budworm moth</name>
    <name type="synonym">Archips fumiferana</name>
    <dbReference type="NCBI Taxonomy" id="7141"/>
    <lineage>
        <taxon>Eukaryota</taxon>
        <taxon>Metazoa</taxon>
        <taxon>Ecdysozoa</taxon>
        <taxon>Arthropoda</taxon>
        <taxon>Hexapoda</taxon>
        <taxon>Insecta</taxon>
        <taxon>Pterygota</taxon>
        <taxon>Neoptera</taxon>
        <taxon>Endopterygota</taxon>
        <taxon>Lepidoptera</taxon>
        <taxon>Glossata</taxon>
        <taxon>Ditrysia</taxon>
        <taxon>Tortricoidea</taxon>
        <taxon>Tortricidae</taxon>
        <taxon>Tortricinae</taxon>
        <taxon>Choristoneura</taxon>
    </lineage>
</organism>
<protein>
    <submittedName>
        <fullName evidence="1">Uncharacterized protein</fullName>
    </submittedName>
</protein>
<comment type="caution">
    <text evidence="1">The sequence shown here is derived from an EMBL/GenBank/DDBJ whole genome shotgun (WGS) entry which is preliminary data.</text>
</comment>
<sequence length="277" mass="31620">MNHSSSMLSPKHVMLVSDTCQIHNYVMSGLSYICDYGSSSEDSDSLTENNQKSNQKSKLPKPDLKNITVVPTEDHVDNPELHKGRLRSFEHVRGNWASYVYIKYPEEENLTNLISNLLAACTSGEFHVCDDFHISLSRTVNLKYHLITPFVNSLQTSIGIIESFDLGFESVKIYCNEENNRTFISVAVDHFSNKYLLKIVEKVDEILTDFNLPTFYAKPSLHMSILWANGNKKSELTGALEKFNNILYQETERSLKTITVNNVNSKIGNKFFQFMLQ</sequence>
<dbReference type="Proteomes" id="UP001064048">
    <property type="component" value="Chromosome 8"/>
</dbReference>
<evidence type="ECO:0000313" key="2">
    <source>
        <dbReference type="Proteomes" id="UP001064048"/>
    </source>
</evidence>
<proteinExistence type="predicted"/>
<evidence type="ECO:0000313" key="1">
    <source>
        <dbReference type="EMBL" id="KAI8426270.1"/>
    </source>
</evidence>
<dbReference type="EMBL" id="CM046108">
    <property type="protein sequence ID" value="KAI8426270.1"/>
    <property type="molecule type" value="Genomic_DNA"/>
</dbReference>
<accession>A0ACC0JQG4</accession>